<dbReference type="PRINTS" id="PR00368">
    <property type="entry name" value="FADPNR"/>
</dbReference>
<evidence type="ECO:0000313" key="6">
    <source>
        <dbReference type="Proteomes" id="UP001302812"/>
    </source>
</evidence>
<evidence type="ECO:0000256" key="1">
    <source>
        <dbReference type="ARBA" id="ARBA00009333"/>
    </source>
</evidence>
<dbReference type="PRINTS" id="PR00469">
    <property type="entry name" value="PNDRDTASEII"/>
</dbReference>
<comment type="similarity">
    <text evidence="1">Belongs to the class-II pyridine nucleotide-disulfide oxidoreductase family.</text>
</comment>
<dbReference type="Pfam" id="PF07992">
    <property type="entry name" value="Pyr_redox_2"/>
    <property type="match status" value="1"/>
</dbReference>
<dbReference type="AlphaFoldDB" id="A0AAN6T6Y5"/>
<protein>
    <submittedName>
        <fullName evidence="5">FAD/NAD(P)-binding domain-containing protein</fullName>
    </submittedName>
</protein>
<dbReference type="RefSeq" id="XP_064664638.1">
    <property type="nucleotide sequence ID" value="XM_064812468.1"/>
</dbReference>
<evidence type="ECO:0000259" key="4">
    <source>
        <dbReference type="Pfam" id="PF07992"/>
    </source>
</evidence>
<dbReference type="EMBL" id="MU853384">
    <property type="protein sequence ID" value="KAK4107068.1"/>
    <property type="molecule type" value="Genomic_DNA"/>
</dbReference>
<dbReference type="GeneID" id="89936593"/>
<evidence type="ECO:0000313" key="5">
    <source>
        <dbReference type="EMBL" id="KAK4107068.1"/>
    </source>
</evidence>
<reference evidence="5" key="1">
    <citation type="journal article" date="2023" name="Mol. Phylogenet. Evol.">
        <title>Genome-scale phylogeny and comparative genomics of the fungal order Sordariales.</title>
        <authorList>
            <person name="Hensen N."/>
            <person name="Bonometti L."/>
            <person name="Westerberg I."/>
            <person name="Brannstrom I.O."/>
            <person name="Guillou S."/>
            <person name="Cros-Aarteil S."/>
            <person name="Calhoun S."/>
            <person name="Haridas S."/>
            <person name="Kuo A."/>
            <person name="Mondo S."/>
            <person name="Pangilinan J."/>
            <person name="Riley R."/>
            <person name="LaButti K."/>
            <person name="Andreopoulos B."/>
            <person name="Lipzen A."/>
            <person name="Chen C."/>
            <person name="Yan M."/>
            <person name="Daum C."/>
            <person name="Ng V."/>
            <person name="Clum A."/>
            <person name="Steindorff A."/>
            <person name="Ohm R.A."/>
            <person name="Martin F."/>
            <person name="Silar P."/>
            <person name="Natvig D.O."/>
            <person name="Lalanne C."/>
            <person name="Gautier V."/>
            <person name="Ament-Velasquez S.L."/>
            <person name="Kruys A."/>
            <person name="Hutchinson M.I."/>
            <person name="Powell A.J."/>
            <person name="Barry K."/>
            <person name="Miller A.N."/>
            <person name="Grigoriev I.V."/>
            <person name="Debuchy R."/>
            <person name="Gladieux P."/>
            <person name="Hiltunen Thoren M."/>
            <person name="Johannesson H."/>
        </authorList>
    </citation>
    <scope>NUCLEOTIDE SEQUENCE</scope>
    <source>
        <strain evidence="5">CBS 508.74</strain>
    </source>
</reference>
<comment type="caution">
    <text evidence="5">The sequence shown here is derived from an EMBL/GenBank/DDBJ whole genome shotgun (WGS) entry which is preliminary data.</text>
</comment>
<dbReference type="Gene3D" id="3.50.50.60">
    <property type="entry name" value="FAD/NAD(P)-binding domain"/>
    <property type="match status" value="2"/>
</dbReference>
<name>A0AAN6T6Y5_9PEZI</name>
<dbReference type="InterPro" id="IPR050097">
    <property type="entry name" value="Ferredoxin-NADP_redctase_2"/>
</dbReference>
<evidence type="ECO:0000256" key="2">
    <source>
        <dbReference type="ARBA" id="ARBA00022630"/>
    </source>
</evidence>
<keyword evidence="2" id="KW-0285">Flavoprotein</keyword>
<gene>
    <name evidence="5" type="ORF">N656DRAFT_720854</name>
</gene>
<accession>A0AAN6T6Y5</accession>
<dbReference type="InterPro" id="IPR023753">
    <property type="entry name" value="FAD/NAD-binding_dom"/>
</dbReference>
<reference evidence="5" key="2">
    <citation type="submission" date="2023-05" db="EMBL/GenBank/DDBJ databases">
        <authorList>
            <consortium name="Lawrence Berkeley National Laboratory"/>
            <person name="Steindorff A."/>
            <person name="Hensen N."/>
            <person name="Bonometti L."/>
            <person name="Westerberg I."/>
            <person name="Brannstrom I.O."/>
            <person name="Guillou S."/>
            <person name="Cros-Aarteil S."/>
            <person name="Calhoun S."/>
            <person name="Haridas S."/>
            <person name="Kuo A."/>
            <person name="Mondo S."/>
            <person name="Pangilinan J."/>
            <person name="Riley R."/>
            <person name="Labutti K."/>
            <person name="Andreopoulos B."/>
            <person name="Lipzen A."/>
            <person name="Chen C."/>
            <person name="Yanf M."/>
            <person name="Daum C."/>
            <person name="Ng V."/>
            <person name="Clum A."/>
            <person name="Ohm R."/>
            <person name="Martin F."/>
            <person name="Silar P."/>
            <person name="Natvig D."/>
            <person name="Lalanne C."/>
            <person name="Gautier V."/>
            <person name="Ament-Velasquez S.L."/>
            <person name="Kruys A."/>
            <person name="Hutchinson M.I."/>
            <person name="Powell A.J."/>
            <person name="Barry K."/>
            <person name="Miller A.N."/>
            <person name="Grigoriev I.V."/>
            <person name="Debuchy R."/>
            <person name="Gladieux P."/>
            <person name="Thoren M.H."/>
            <person name="Johannesson H."/>
        </authorList>
    </citation>
    <scope>NUCLEOTIDE SEQUENCE</scope>
    <source>
        <strain evidence="5">CBS 508.74</strain>
    </source>
</reference>
<dbReference type="PANTHER" id="PTHR48105">
    <property type="entry name" value="THIOREDOXIN REDUCTASE 1-RELATED-RELATED"/>
    <property type="match status" value="1"/>
</dbReference>
<keyword evidence="3" id="KW-0560">Oxidoreductase</keyword>
<keyword evidence="6" id="KW-1185">Reference proteome</keyword>
<proteinExistence type="inferred from homology"/>
<dbReference type="InterPro" id="IPR036188">
    <property type="entry name" value="FAD/NAD-bd_sf"/>
</dbReference>
<organism evidence="5 6">
    <name type="scientific">Canariomyces notabilis</name>
    <dbReference type="NCBI Taxonomy" id="2074819"/>
    <lineage>
        <taxon>Eukaryota</taxon>
        <taxon>Fungi</taxon>
        <taxon>Dikarya</taxon>
        <taxon>Ascomycota</taxon>
        <taxon>Pezizomycotina</taxon>
        <taxon>Sordariomycetes</taxon>
        <taxon>Sordariomycetidae</taxon>
        <taxon>Sordariales</taxon>
        <taxon>Chaetomiaceae</taxon>
        <taxon>Canariomyces</taxon>
    </lineage>
</organism>
<dbReference type="Proteomes" id="UP001302812">
    <property type="component" value="Unassembled WGS sequence"/>
</dbReference>
<dbReference type="GO" id="GO:0097237">
    <property type="term" value="P:cellular response to toxic substance"/>
    <property type="evidence" value="ECO:0007669"/>
    <property type="project" value="UniProtKB-ARBA"/>
</dbReference>
<dbReference type="SUPFAM" id="SSF51905">
    <property type="entry name" value="FAD/NAD(P)-binding domain"/>
    <property type="match status" value="1"/>
</dbReference>
<sequence length="322" mass="34691">MAFIDVAIIGGGPAGLTAAATVARQLHTAVVFDNQRYRNARSSHMHMVPTWDHKDPKEFRAAIKRDIQARYSTIQFANVGVAKIEKKSDSQFHVVDESGMEYDFHKVILAVGQADSFPEIEGYQDAWARRIFHCLFCFGYEDRGTKSTGVLVVPPIIPALALVLAGNAAQLSEEVTLYTHGNEQATAAINPLAAAAKANFKVDPRPIKRFHVTNTNTNNGNGTSITIEFTDGSTKEETLIVNSPKTSVQGPFVEQLGLALTPTGDVVANPPFFQTSVRGVFAAGDIVTPYKAANAAVYSGCNAAVACVAQLQSEKYGLPAMF</sequence>
<evidence type="ECO:0000256" key="3">
    <source>
        <dbReference type="ARBA" id="ARBA00023002"/>
    </source>
</evidence>
<feature type="domain" description="FAD/NAD(P)-binding" evidence="4">
    <location>
        <begin position="5"/>
        <end position="300"/>
    </location>
</feature>
<dbReference type="GO" id="GO:0016491">
    <property type="term" value="F:oxidoreductase activity"/>
    <property type="evidence" value="ECO:0007669"/>
    <property type="project" value="UniProtKB-KW"/>
</dbReference>